<evidence type="ECO:0000256" key="6">
    <source>
        <dbReference type="PIRSR" id="PIRSR602403-1"/>
    </source>
</evidence>
<sequence length="456" mass="50339">MLGVLRQSPSVHVFREKYGDIFTVQAVGMRSTYVTSAAAISAIYRNSKSFVFQPVRLEASAKMFDMPRSIVYDNDYMRETLYPLHHRLLASSNVVPMVDALIMHTVDGVKELSSKITENQWSTTLEEFGHRTIFRAISASMCGPRFPAEKAYDPFAAFDDCLPLLAAGAPALFVQKGIRARNQLIDMFEEYLGTPGWEEGASELITAIVDGARNESQPPWTDRELATAINSDFWAANGNMSWGFFWCINLMLHEPQGLAPLYEEIDAARDSWLKAHPSADLSGDSWTELAEFLNNASLPLITSVVSETLRVSLSSFSVRAVVEDGVTINGYPQFEFGKGDLLLCQIRSVHLDQEHYGPDAAAFKPDRFLDSGSVMQGGARRPFIPWGGGVSQCDGRHFASKGCKFAFALFLLNFDITLDPAYEAPSSGSALLDTSRIGAGILHSTKPTHILVSKRK</sequence>
<evidence type="ECO:0000256" key="2">
    <source>
        <dbReference type="ARBA" id="ARBA00010617"/>
    </source>
</evidence>
<dbReference type="HOGENOM" id="CLU_018012_5_1_1"/>
<dbReference type="GO" id="GO:0016705">
    <property type="term" value="F:oxidoreductase activity, acting on paired donors, with incorporation or reduction of molecular oxygen"/>
    <property type="evidence" value="ECO:0007669"/>
    <property type="project" value="InterPro"/>
</dbReference>
<dbReference type="EMBL" id="KN823788">
    <property type="protein sequence ID" value="KIO15845.1"/>
    <property type="molecule type" value="Genomic_DNA"/>
</dbReference>
<dbReference type="InterPro" id="IPR050529">
    <property type="entry name" value="CYP450_sterol_14alpha_dmase"/>
</dbReference>
<dbReference type="InterPro" id="IPR001128">
    <property type="entry name" value="Cyt_P450"/>
</dbReference>
<dbReference type="SUPFAM" id="SSF48264">
    <property type="entry name" value="Cytochrome P450"/>
    <property type="match status" value="1"/>
</dbReference>
<dbReference type="GO" id="GO:0005506">
    <property type="term" value="F:iron ion binding"/>
    <property type="evidence" value="ECO:0007669"/>
    <property type="project" value="InterPro"/>
</dbReference>
<dbReference type="PRINTS" id="PR00465">
    <property type="entry name" value="EP450IV"/>
</dbReference>
<name>A0A0C3PN81_9AGAM</name>
<evidence type="ECO:0008006" key="9">
    <source>
        <dbReference type="Google" id="ProtNLM"/>
    </source>
</evidence>
<dbReference type="AlphaFoldDB" id="A0A0C3PN81"/>
<dbReference type="GO" id="GO:0008395">
    <property type="term" value="F:steroid hydroxylase activity"/>
    <property type="evidence" value="ECO:0007669"/>
    <property type="project" value="TreeGrafter"/>
</dbReference>
<dbReference type="PANTHER" id="PTHR24304">
    <property type="entry name" value="CYTOCHROME P450 FAMILY 7"/>
    <property type="match status" value="1"/>
</dbReference>
<protein>
    <recommendedName>
        <fullName evidence="9">Cytochrome P450</fullName>
    </recommendedName>
</protein>
<keyword evidence="8" id="KW-1185">Reference proteome</keyword>
<gene>
    <name evidence="7" type="ORF">M407DRAFT_34545</name>
</gene>
<dbReference type="OrthoDB" id="3366823at2759"/>
<keyword evidence="5 6" id="KW-0408">Iron</keyword>
<evidence type="ECO:0000313" key="8">
    <source>
        <dbReference type="Proteomes" id="UP000054248"/>
    </source>
</evidence>
<comment type="cofactor">
    <cofactor evidence="1 6">
        <name>heme</name>
        <dbReference type="ChEBI" id="CHEBI:30413"/>
    </cofactor>
</comment>
<feature type="binding site" description="axial binding residue" evidence="6">
    <location>
        <position position="393"/>
    </location>
    <ligand>
        <name>heme</name>
        <dbReference type="ChEBI" id="CHEBI:30413"/>
    </ligand>
    <ligandPart>
        <name>Fe</name>
        <dbReference type="ChEBI" id="CHEBI:18248"/>
    </ligandPart>
</feature>
<dbReference type="Gene3D" id="1.10.630.10">
    <property type="entry name" value="Cytochrome P450"/>
    <property type="match status" value="1"/>
</dbReference>
<dbReference type="InterPro" id="IPR036396">
    <property type="entry name" value="Cyt_P450_sf"/>
</dbReference>
<organism evidence="7 8">
    <name type="scientific">Tulasnella calospora MUT 4182</name>
    <dbReference type="NCBI Taxonomy" id="1051891"/>
    <lineage>
        <taxon>Eukaryota</taxon>
        <taxon>Fungi</taxon>
        <taxon>Dikarya</taxon>
        <taxon>Basidiomycota</taxon>
        <taxon>Agaricomycotina</taxon>
        <taxon>Agaricomycetes</taxon>
        <taxon>Cantharellales</taxon>
        <taxon>Tulasnellaceae</taxon>
        <taxon>Tulasnella</taxon>
    </lineage>
</organism>
<comment type="similarity">
    <text evidence="2">Belongs to the cytochrome P450 family.</text>
</comment>
<dbReference type="Pfam" id="PF00067">
    <property type="entry name" value="p450"/>
    <property type="match status" value="1"/>
</dbReference>
<dbReference type="PANTHER" id="PTHR24304:SF2">
    <property type="entry name" value="24-HYDROXYCHOLESTEROL 7-ALPHA-HYDROXYLASE"/>
    <property type="match status" value="1"/>
</dbReference>
<dbReference type="GO" id="GO:0020037">
    <property type="term" value="F:heme binding"/>
    <property type="evidence" value="ECO:0007669"/>
    <property type="project" value="InterPro"/>
</dbReference>
<keyword evidence="3 6" id="KW-0349">Heme</keyword>
<evidence type="ECO:0000256" key="5">
    <source>
        <dbReference type="ARBA" id="ARBA00023004"/>
    </source>
</evidence>
<keyword evidence="4 6" id="KW-0479">Metal-binding</keyword>
<dbReference type="STRING" id="1051891.A0A0C3PN81"/>
<reference evidence="7 8" key="1">
    <citation type="submission" date="2014-04" db="EMBL/GenBank/DDBJ databases">
        <authorList>
            <consortium name="DOE Joint Genome Institute"/>
            <person name="Kuo A."/>
            <person name="Girlanda M."/>
            <person name="Perotto S."/>
            <person name="Kohler A."/>
            <person name="Nagy L.G."/>
            <person name="Floudas D."/>
            <person name="Copeland A."/>
            <person name="Barry K.W."/>
            <person name="Cichocki N."/>
            <person name="Veneault-Fourrey C."/>
            <person name="LaButti K."/>
            <person name="Lindquist E.A."/>
            <person name="Lipzen A."/>
            <person name="Lundell T."/>
            <person name="Morin E."/>
            <person name="Murat C."/>
            <person name="Sun H."/>
            <person name="Tunlid A."/>
            <person name="Henrissat B."/>
            <person name="Grigoriev I.V."/>
            <person name="Hibbett D.S."/>
            <person name="Martin F."/>
            <person name="Nordberg H.P."/>
            <person name="Cantor M.N."/>
            <person name="Hua S.X."/>
        </authorList>
    </citation>
    <scope>NUCLEOTIDE SEQUENCE [LARGE SCALE GENOMIC DNA]</scope>
    <source>
        <strain evidence="7 8">MUT 4182</strain>
    </source>
</reference>
<evidence type="ECO:0000256" key="4">
    <source>
        <dbReference type="ARBA" id="ARBA00022723"/>
    </source>
</evidence>
<proteinExistence type="inferred from homology"/>
<dbReference type="Proteomes" id="UP000054248">
    <property type="component" value="Unassembled WGS sequence"/>
</dbReference>
<reference evidence="8" key="2">
    <citation type="submission" date="2015-01" db="EMBL/GenBank/DDBJ databases">
        <title>Evolutionary Origins and Diversification of the Mycorrhizal Mutualists.</title>
        <authorList>
            <consortium name="DOE Joint Genome Institute"/>
            <consortium name="Mycorrhizal Genomics Consortium"/>
            <person name="Kohler A."/>
            <person name="Kuo A."/>
            <person name="Nagy L.G."/>
            <person name="Floudas D."/>
            <person name="Copeland A."/>
            <person name="Barry K.W."/>
            <person name="Cichocki N."/>
            <person name="Veneault-Fourrey C."/>
            <person name="LaButti K."/>
            <person name="Lindquist E.A."/>
            <person name="Lipzen A."/>
            <person name="Lundell T."/>
            <person name="Morin E."/>
            <person name="Murat C."/>
            <person name="Riley R."/>
            <person name="Ohm R."/>
            <person name="Sun H."/>
            <person name="Tunlid A."/>
            <person name="Henrissat B."/>
            <person name="Grigoriev I.V."/>
            <person name="Hibbett D.S."/>
            <person name="Martin F."/>
        </authorList>
    </citation>
    <scope>NUCLEOTIDE SEQUENCE [LARGE SCALE GENOMIC DNA]</scope>
    <source>
        <strain evidence="8">MUT 4182</strain>
    </source>
</reference>
<evidence type="ECO:0000256" key="3">
    <source>
        <dbReference type="ARBA" id="ARBA00022617"/>
    </source>
</evidence>
<evidence type="ECO:0000256" key="1">
    <source>
        <dbReference type="ARBA" id="ARBA00001971"/>
    </source>
</evidence>
<evidence type="ECO:0000313" key="7">
    <source>
        <dbReference type="EMBL" id="KIO15845.1"/>
    </source>
</evidence>
<dbReference type="InterPro" id="IPR002403">
    <property type="entry name" value="Cyt_P450_E_grp-IV"/>
</dbReference>
<accession>A0A0C3PN81</accession>